<keyword evidence="10" id="KW-1185">Reference proteome</keyword>
<keyword evidence="3 6" id="KW-0732">Signal</keyword>
<dbReference type="EMBL" id="JACVFC010000006">
    <property type="protein sequence ID" value="MBC9934715.1"/>
    <property type="molecule type" value="Genomic_DNA"/>
</dbReference>
<evidence type="ECO:0000259" key="7">
    <source>
        <dbReference type="Pfam" id="PF07980"/>
    </source>
</evidence>
<evidence type="ECO:0000313" key="10">
    <source>
        <dbReference type="Proteomes" id="UP000659124"/>
    </source>
</evidence>
<evidence type="ECO:0000256" key="1">
    <source>
        <dbReference type="ARBA" id="ARBA00004442"/>
    </source>
</evidence>
<feature type="domain" description="SusD-like N-terminal" evidence="8">
    <location>
        <begin position="27"/>
        <end position="236"/>
    </location>
</feature>
<gene>
    <name evidence="9" type="ORF">ICL07_30335</name>
</gene>
<evidence type="ECO:0000313" key="9">
    <source>
        <dbReference type="EMBL" id="MBC9934715.1"/>
    </source>
</evidence>
<feature type="domain" description="RagB/SusD" evidence="7">
    <location>
        <begin position="325"/>
        <end position="481"/>
    </location>
</feature>
<dbReference type="InterPro" id="IPR012944">
    <property type="entry name" value="SusD_RagB_dom"/>
</dbReference>
<proteinExistence type="inferred from homology"/>
<evidence type="ECO:0000256" key="4">
    <source>
        <dbReference type="ARBA" id="ARBA00023136"/>
    </source>
</evidence>
<sequence>MKKINQHIWLPVLLAATTLISACGKQFLDEQPPTSVSVEKGILTDSDMMEALAGLYRNLDNYFLFGRNAVIFGDLLADNVYLSSSNSTRLLQQYSYTFIVSSPEAKLLWSQSYYSILQANRIIGAHISVNNNVNQLRGEAYTLRALCYLNLVNWYATPYTVDPAAPGVPLITLSTDVGGAFIKPARNSVAQVYDQIISDLDSAYLIMPDATPSVHTASSNFIAKQAVKALQARAYLYKGDYAKARDAALLVVKNGGYTLAADDNAFNTYWGSPAGRTDKVESIFELNNSAAANNGPEGLDYMYSRNGLGDVLVTDDTYALYTPTDKRRALITDATRGGYQAYFVNKYQNANKTDKDEVKLLRYAEVLLTLAESYARLGDEPNALLYLNKVAQNRDAALVAYSYTGPALTDAILLERRKELAFEGLRFFDLTRTKAEIHRQNMGAKAYTGYPTVKTTDFRRLQPIPEAETAANPTIQPNPGY</sequence>
<evidence type="ECO:0000256" key="2">
    <source>
        <dbReference type="ARBA" id="ARBA00006275"/>
    </source>
</evidence>
<comment type="caution">
    <text evidence="9">The sequence shown here is derived from an EMBL/GenBank/DDBJ whole genome shotgun (WGS) entry which is preliminary data.</text>
</comment>
<evidence type="ECO:0000256" key="3">
    <source>
        <dbReference type="ARBA" id="ARBA00022729"/>
    </source>
</evidence>
<comment type="similarity">
    <text evidence="2">Belongs to the SusD family.</text>
</comment>
<accession>A0ABR7TW46</accession>
<dbReference type="InterPro" id="IPR033985">
    <property type="entry name" value="SusD-like_N"/>
</dbReference>
<dbReference type="Pfam" id="PF14322">
    <property type="entry name" value="SusD-like_3"/>
    <property type="match status" value="1"/>
</dbReference>
<dbReference type="Gene3D" id="1.25.40.390">
    <property type="match status" value="1"/>
</dbReference>
<evidence type="ECO:0000256" key="6">
    <source>
        <dbReference type="SAM" id="SignalP"/>
    </source>
</evidence>
<organism evidence="9 10">
    <name type="scientific">Chitinophaga qingshengii</name>
    <dbReference type="NCBI Taxonomy" id="1569794"/>
    <lineage>
        <taxon>Bacteria</taxon>
        <taxon>Pseudomonadati</taxon>
        <taxon>Bacteroidota</taxon>
        <taxon>Chitinophagia</taxon>
        <taxon>Chitinophagales</taxon>
        <taxon>Chitinophagaceae</taxon>
        <taxon>Chitinophaga</taxon>
    </lineage>
</organism>
<keyword evidence="5" id="KW-0998">Cell outer membrane</keyword>
<dbReference type="Proteomes" id="UP000659124">
    <property type="component" value="Unassembled WGS sequence"/>
</dbReference>
<dbReference type="Gene3D" id="2.20.20.130">
    <property type="match status" value="1"/>
</dbReference>
<dbReference type="InterPro" id="IPR011990">
    <property type="entry name" value="TPR-like_helical_dom_sf"/>
</dbReference>
<dbReference type="SUPFAM" id="SSF48452">
    <property type="entry name" value="TPR-like"/>
    <property type="match status" value="1"/>
</dbReference>
<protein>
    <submittedName>
        <fullName evidence="9">RagB/SusD family nutrient uptake outer membrane protein</fullName>
    </submittedName>
</protein>
<dbReference type="Pfam" id="PF07980">
    <property type="entry name" value="SusD_RagB"/>
    <property type="match status" value="1"/>
</dbReference>
<dbReference type="PROSITE" id="PS51257">
    <property type="entry name" value="PROKAR_LIPOPROTEIN"/>
    <property type="match status" value="1"/>
</dbReference>
<name>A0ABR7TW46_9BACT</name>
<dbReference type="CDD" id="cd08977">
    <property type="entry name" value="SusD"/>
    <property type="match status" value="1"/>
</dbReference>
<evidence type="ECO:0000256" key="5">
    <source>
        <dbReference type="ARBA" id="ARBA00023237"/>
    </source>
</evidence>
<dbReference type="RefSeq" id="WP_188091805.1">
    <property type="nucleotide sequence ID" value="NZ_JACVFC010000006.1"/>
</dbReference>
<reference evidence="9 10" key="1">
    <citation type="submission" date="2020-09" db="EMBL/GenBank/DDBJ databases">
        <title>Genome sequences of type strains of Chitinophaga qingshengii and Chitinophaga varians.</title>
        <authorList>
            <person name="Kittiwongwattana C."/>
        </authorList>
    </citation>
    <scope>NUCLEOTIDE SEQUENCE [LARGE SCALE GENOMIC DNA]</scope>
    <source>
        <strain evidence="9 10">JCM 30026</strain>
    </source>
</reference>
<feature type="signal peptide" evidence="6">
    <location>
        <begin position="1"/>
        <end position="21"/>
    </location>
</feature>
<keyword evidence="4" id="KW-0472">Membrane</keyword>
<evidence type="ECO:0000259" key="8">
    <source>
        <dbReference type="Pfam" id="PF14322"/>
    </source>
</evidence>
<dbReference type="Gene3D" id="1.25.40.900">
    <property type="match status" value="1"/>
</dbReference>
<comment type="subcellular location">
    <subcellularLocation>
        <location evidence="1">Cell outer membrane</location>
    </subcellularLocation>
</comment>
<feature type="chain" id="PRO_5045558775" evidence="6">
    <location>
        <begin position="22"/>
        <end position="481"/>
    </location>
</feature>